<dbReference type="EMBL" id="JHEG02000059">
    <property type="protein sequence ID" value="KIE07599.1"/>
    <property type="molecule type" value="Genomic_DNA"/>
</dbReference>
<accession>A0A0C1QQ04</accession>
<dbReference type="OrthoDB" id="515075at2"/>
<evidence type="ECO:0000313" key="3">
    <source>
        <dbReference type="Proteomes" id="UP000029738"/>
    </source>
</evidence>
<gene>
    <name evidence="2" type="ORF">DA73_0241865</name>
    <name evidence="1" type="ORF">DA73_0400028090</name>
</gene>
<dbReference type="AlphaFoldDB" id="A0A0C1QQ04"/>
<reference evidence="1" key="2">
    <citation type="submission" date="2019-11" db="EMBL/GenBank/DDBJ databases">
        <title>Improved Assembly of Tolypothrix boutellei genome.</title>
        <authorList>
            <person name="Sarangi A.N."/>
            <person name="Mukherjee M."/>
            <person name="Ghosh S."/>
            <person name="Singh D."/>
            <person name="Das A."/>
            <person name="Kant S."/>
            <person name="Prusty A."/>
            <person name="Tripathy S."/>
        </authorList>
    </citation>
    <scope>NUCLEOTIDE SEQUENCE</scope>
    <source>
        <strain evidence="1">VB521301</strain>
    </source>
</reference>
<organism evidence="2">
    <name type="scientific">Tolypothrix bouteillei VB521301</name>
    <dbReference type="NCBI Taxonomy" id="1479485"/>
    <lineage>
        <taxon>Bacteria</taxon>
        <taxon>Bacillati</taxon>
        <taxon>Cyanobacteriota</taxon>
        <taxon>Cyanophyceae</taxon>
        <taxon>Nostocales</taxon>
        <taxon>Tolypothrichaceae</taxon>
        <taxon>Tolypothrix</taxon>
    </lineage>
</organism>
<comment type="caution">
    <text evidence="2">The sequence shown here is derived from an EMBL/GenBank/DDBJ whole genome shotgun (WGS) entry which is preliminary data.</text>
</comment>
<dbReference type="RefSeq" id="WP_038090386.1">
    <property type="nucleotide sequence ID" value="NZ_JHEG04000001.1"/>
</dbReference>
<protein>
    <submittedName>
        <fullName evidence="2">Uncharacterized protein</fullName>
    </submittedName>
</protein>
<dbReference type="EMBL" id="JHEG04000001">
    <property type="protein sequence ID" value="KAF3888914.1"/>
    <property type="molecule type" value="Genomic_DNA"/>
</dbReference>
<name>A0A0C1QQ04_9CYAN</name>
<proteinExistence type="predicted"/>
<keyword evidence="3" id="KW-1185">Reference proteome</keyword>
<evidence type="ECO:0000313" key="2">
    <source>
        <dbReference type="EMBL" id="KIE07599.1"/>
    </source>
</evidence>
<reference evidence="2" key="1">
    <citation type="journal article" date="2015" name="Genome Announc.">
        <title>Draft Genome Sequence of Tolypothrix boutellei Strain VB521301.</title>
        <authorList>
            <person name="Chandrababunaidu M.M."/>
            <person name="Singh D."/>
            <person name="Sen D."/>
            <person name="Bhan S."/>
            <person name="Das S."/>
            <person name="Gupta A."/>
            <person name="Adhikary S.P."/>
            <person name="Tripathy S."/>
        </authorList>
    </citation>
    <scope>NUCLEOTIDE SEQUENCE</scope>
    <source>
        <strain evidence="2">VB521301</strain>
    </source>
</reference>
<dbReference type="STRING" id="1479485.DA73_0241865"/>
<dbReference type="Proteomes" id="UP000029738">
    <property type="component" value="Unassembled WGS sequence"/>
</dbReference>
<evidence type="ECO:0000313" key="1">
    <source>
        <dbReference type="EMBL" id="KAF3888914.1"/>
    </source>
</evidence>
<sequence length="121" mass="12316">MIISDLSHLETTFEDAAIIGGSNGILFVVGETAYDKLKILSATGTISIKELLKNGVIAKGKGFVIALGSDLIDATATVSVSGDAEGTKTVIKAEGYSADNSTSAISISQITVKPITLASPS</sequence>